<feature type="chain" id="PRO_5013349709" description="Guanylate cyclase domain-containing protein" evidence="9">
    <location>
        <begin position="23"/>
        <end position="668"/>
    </location>
</feature>
<dbReference type="Proteomes" id="UP000232323">
    <property type="component" value="Unassembled WGS sequence"/>
</dbReference>
<dbReference type="PANTHER" id="PTHR11920:SF335">
    <property type="entry name" value="GUANYLATE CYCLASE"/>
    <property type="match status" value="1"/>
</dbReference>
<proteinExistence type="predicted"/>
<feature type="compositionally biased region" description="Polar residues" evidence="7">
    <location>
        <begin position="383"/>
        <end position="395"/>
    </location>
</feature>
<dbReference type="GO" id="GO:0005886">
    <property type="term" value="C:plasma membrane"/>
    <property type="evidence" value="ECO:0007669"/>
    <property type="project" value="TreeGrafter"/>
</dbReference>
<evidence type="ECO:0000256" key="7">
    <source>
        <dbReference type="SAM" id="MobiDB-lite"/>
    </source>
</evidence>
<dbReference type="OrthoDB" id="532905at2759"/>
<dbReference type="GO" id="GO:0000166">
    <property type="term" value="F:nucleotide binding"/>
    <property type="evidence" value="ECO:0007669"/>
    <property type="project" value="UniProtKB-KW"/>
</dbReference>
<dbReference type="InterPro" id="IPR001054">
    <property type="entry name" value="A/G_cyclase"/>
</dbReference>
<dbReference type="GO" id="GO:0035556">
    <property type="term" value="P:intracellular signal transduction"/>
    <property type="evidence" value="ECO:0007669"/>
    <property type="project" value="InterPro"/>
</dbReference>
<name>A0A250WZ17_9CHLO</name>
<dbReference type="CDD" id="cd07302">
    <property type="entry name" value="CHD"/>
    <property type="match status" value="1"/>
</dbReference>
<dbReference type="SMART" id="SM00044">
    <property type="entry name" value="CYCc"/>
    <property type="match status" value="1"/>
</dbReference>
<dbReference type="InterPro" id="IPR029787">
    <property type="entry name" value="Nucleotide_cyclase"/>
</dbReference>
<dbReference type="GO" id="GO:0007168">
    <property type="term" value="P:receptor guanylyl cyclase signaling pathway"/>
    <property type="evidence" value="ECO:0007669"/>
    <property type="project" value="TreeGrafter"/>
</dbReference>
<dbReference type="GO" id="GO:0001653">
    <property type="term" value="F:peptide receptor activity"/>
    <property type="evidence" value="ECO:0007669"/>
    <property type="project" value="TreeGrafter"/>
</dbReference>
<dbReference type="AlphaFoldDB" id="A0A250WZ17"/>
<keyword evidence="12" id="KW-1185">Reference proteome</keyword>
<reference evidence="11 12" key="1">
    <citation type="submission" date="2017-08" db="EMBL/GenBank/DDBJ databases">
        <title>Acidophilic green algal genome provides insights into adaptation to an acidic environment.</title>
        <authorList>
            <person name="Hirooka S."/>
            <person name="Hirose Y."/>
            <person name="Kanesaki Y."/>
            <person name="Higuchi S."/>
            <person name="Fujiwara T."/>
            <person name="Onuma R."/>
            <person name="Era A."/>
            <person name="Ohbayashi R."/>
            <person name="Uzuka A."/>
            <person name="Nozaki H."/>
            <person name="Yoshikawa H."/>
            <person name="Miyagishima S.Y."/>
        </authorList>
    </citation>
    <scope>NUCLEOTIDE SEQUENCE [LARGE SCALE GENOMIC DNA]</scope>
    <source>
        <strain evidence="11 12">NIES-2499</strain>
    </source>
</reference>
<feature type="domain" description="Guanylate cyclase" evidence="10">
    <location>
        <begin position="472"/>
        <end position="604"/>
    </location>
</feature>
<dbReference type="GO" id="GO:0004383">
    <property type="term" value="F:guanylate cyclase activity"/>
    <property type="evidence" value="ECO:0007669"/>
    <property type="project" value="TreeGrafter"/>
</dbReference>
<organism evidence="11 12">
    <name type="scientific">Chlamydomonas eustigma</name>
    <dbReference type="NCBI Taxonomy" id="1157962"/>
    <lineage>
        <taxon>Eukaryota</taxon>
        <taxon>Viridiplantae</taxon>
        <taxon>Chlorophyta</taxon>
        <taxon>core chlorophytes</taxon>
        <taxon>Chlorophyceae</taxon>
        <taxon>CS clade</taxon>
        <taxon>Chlamydomonadales</taxon>
        <taxon>Chlamydomonadaceae</taxon>
        <taxon>Chlamydomonas</taxon>
    </lineage>
</organism>
<feature type="signal peptide" evidence="9">
    <location>
        <begin position="1"/>
        <end position="22"/>
    </location>
</feature>
<evidence type="ECO:0000256" key="5">
    <source>
        <dbReference type="ARBA" id="ARBA00023136"/>
    </source>
</evidence>
<feature type="compositionally biased region" description="Polar residues" evidence="7">
    <location>
        <begin position="409"/>
        <end position="426"/>
    </location>
</feature>
<dbReference type="InterPro" id="IPR050401">
    <property type="entry name" value="Cyclic_nucleotide_synthase"/>
</dbReference>
<dbReference type="Pfam" id="PF00211">
    <property type="entry name" value="Guanylate_cyc"/>
    <property type="match status" value="1"/>
</dbReference>
<dbReference type="PROSITE" id="PS50125">
    <property type="entry name" value="GUANYLATE_CYCLASE_2"/>
    <property type="match status" value="1"/>
</dbReference>
<dbReference type="SUPFAM" id="SSF55073">
    <property type="entry name" value="Nucleotide cyclase"/>
    <property type="match status" value="1"/>
</dbReference>
<evidence type="ECO:0000313" key="11">
    <source>
        <dbReference type="EMBL" id="GAX76026.1"/>
    </source>
</evidence>
<sequence length="668" mass="72874">MFLSVLTPSLFLFIRFLPLLTSDDSKANCLITYTLLLRMGSILDLPPSHLLMQLLISFPPLTLLDFHSRCSDTTSHPQTCTYQRAVRISDVSALGQPVQSTCCSWASLIHHILTRGSVMLVYGMLMAVVPMIMNMNSKMNAKLLPSKFSQDSLVGKGSESPLVSDADLLPFETLLNIAAMPGRPLISSLLVRYNSLLSMMSQCVSETFLVSLVCLPNGLYFFFYALFSRVMPKVFNISSITADAWMLGLSNFYVLGRVSYKADLLPSFLATRQRMMSSQAILEDVLPSHIVSLIMMGNNAVGSVTTEAQSDTEEEVDLDLEQELKSDTFSRKTSYQMHDVEEILGATSQPVSKFSDMHHAPTLKIACGSRTRMSLDAYPQQGPPISSNSLPTLRANSEGLPKLSLTRGRLSSTKWGRESSYSNGAATSIRSGGGRRHGDSGVSELSSGSLSPGGSVGTGRLGCHAESHDCVSIFFSDIVGFSSWAHQLPAGQIMDILNELYTRLDGILTTEMPTLYKVETIGDGYMVAGNLTILDQEHAANIVRFALRAQEEAAQVFRPDFEDGSTLQLRIGIHSGPVVTGMVGKIRRRFCLFGDTVNMASRCETSCPPDCIQLTEMAHDLAWAALQNEVAFQDRGPVTVKGSSTPINMYIACPKQTSGASRISGLRV</sequence>
<comment type="subcellular location">
    <subcellularLocation>
        <location evidence="1">Membrane</location>
    </subcellularLocation>
</comment>
<gene>
    <name evidence="11" type="ORF">CEUSTIGMA_g3469.t1</name>
</gene>
<dbReference type="GO" id="GO:0004016">
    <property type="term" value="F:adenylate cyclase activity"/>
    <property type="evidence" value="ECO:0007669"/>
    <property type="project" value="TreeGrafter"/>
</dbReference>
<dbReference type="EMBL" id="BEGY01000015">
    <property type="protein sequence ID" value="GAX76026.1"/>
    <property type="molecule type" value="Genomic_DNA"/>
</dbReference>
<keyword evidence="6" id="KW-0456">Lyase</keyword>
<dbReference type="PANTHER" id="PTHR11920">
    <property type="entry name" value="GUANYLYL CYCLASE"/>
    <property type="match status" value="1"/>
</dbReference>
<evidence type="ECO:0000256" key="1">
    <source>
        <dbReference type="ARBA" id="ARBA00004370"/>
    </source>
</evidence>
<keyword evidence="5 8" id="KW-0472">Membrane</keyword>
<protein>
    <recommendedName>
        <fullName evidence="10">Guanylate cyclase domain-containing protein</fullName>
    </recommendedName>
</protein>
<dbReference type="Gene3D" id="3.30.70.1230">
    <property type="entry name" value="Nucleotide cyclase"/>
    <property type="match status" value="1"/>
</dbReference>
<evidence type="ECO:0000256" key="8">
    <source>
        <dbReference type="SAM" id="Phobius"/>
    </source>
</evidence>
<evidence type="ECO:0000313" key="12">
    <source>
        <dbReference type="Proteomes" id="UP000232323"/>
    </source>
</evidence>
<evidence type="ECO:0000256" key="9">
    <source>
        <dbReference type="SAM" id="SignalP"/>
    </source>
</evidence>
<evidence type="ECO:0000256" key="3">
    <source>
        <dbReference type="ARBA" id="ARBA00022741"/>
    </source>
</evidence>
<keyword evidence="3" id="KW-0547">Nucleotide-binding</keyword>
<keyword evidence="4 8" id="KW-1133">Transmembrane helix</keyword>
<evidence type="ECO:0000256" key="6">
    <source>
        <dbReference type="ARBA" id="ARBA00023239"/>
    </source>
</evidence>
<feature type="compositionally biased region" description="Low complexity" evidence="7">
    <location>
        <begin position="440"/>
        <end position="453"/>
    </location>
</feature>
<evidence type="ECO:0000256" key="4">
    <source>
        <dbReference type="ARBA" id="ARBA00022989"/>
    </source>
</evidence>
<feature type="transmembrane region" description="Helical" evidence="8">
    <location>
        <begin position="112"/>
        <end position="133"/>
    </location>
</feature>
<feature type="transmembrane region" description="Helical" evidence="8">
    <location>
        <begin position="208"/>
        <end position="227"/>
    </location>
</feature>
<keyword evidence="2 8" id="KW-0812">Transmembrane</keyword>
<evidence type="ECO:0000256" key="2">
    <source>
        <dbReference type="ARBA" id="ARBA00022692"/>
    </source>
</evidence>
<accession>A0A250WZ17</accession>
<evidence type="ECO:0000259" key="10">
    <source>
        <dbReference type="PROSITE" id="PS50125"/>
    </source>
</evidence>
<feature type="region of interest" description="Disordered" evidence="7">
    <location>
        <begin position="375"/>
        <end position="456"/>
    </location>
</feature>
<keyword evidence="9" id="KW-0732">Signal</keyword>
<comment type="caution">
    <text evidence="11">The sequence shown here is derived from an EMBL/GenBank/DDBJ whole genome shotgun (WGS) entry which is preliminary data.</text>
</comment>